<protein>
    <submittedName>
        <fullName evidence="2">Uncharacterized protein</fullName>
    </submittedName>
</protein>
<name>A0A388L6S6_CHABU</name>
<dbReference type="Gramene" id="GBG78021">
    <property type="protein sequence ID" value="GBG78021"/>
    <property type="gene ID" value="CBR_g25955"/>
</dbReference>
<accession>A0A388L6S6</accession>
<gene>
    <name evidence="2" type="ORF">CBR_g25955</name>
</gene>
<sequence length="288" mass="32797">MFCVNRMLKCLFCGDEFQGNQYVAARHFRQGKGCPSVTDEALVDINYNSHYKLEGKILDHMLRFEELHGPTPAMDPRLDEGGAGQERGDEEVVDVDNVKDEGARAARPGPSTRDQGKDVVHEPWGQQGRFLQDAHVSAHTQVHRYAEDVAAAVGKRKEREEAARPGGQKRLRQNTITESYSSQWQMEFKKKFMRFVYSQRLPFNVFRSEPWKELVKHFRDLSRPVKVLWPSHNEIADMETVVRTADDVAGDLAEVRAPFYVTGATIMSDGRKSWDARPIVNFLACGSR</sequence>
<evidence type="ECO:0000313" key="2">
    <source>
        <dbReference type="EMBL" id="GBG78021.1"/>
    </source>
</evidence>
<dbReference type="AlphaFoldDB" id="A0A388L6S6"/>
<feature type="region of interest" description="Disordered" evidence="1">
    <location>
        <begin position="70"/>
        <end position="90"/>
    </location>
</feature>
<evidence type="ECO:0000256" key="1">
    <source>
        <dbReference type="SAM" id="MobiDB-lite"/>
    </source>
</evidence>
<evidence type="ECO:0000313" key="3">
    <source>
        <dbReference type="Proteomes" id="UP000265515"/>
    </source>
</evidence>
<dbReference type="Proteomes" id="UP000265515">
    <property type="component" value="Unassembled WGS sequence"/>
</dbReference>
<dbReference type="EMBL" id="BFEA01000284">
    <property type="protein sequence ID" value="GBG78021.1"/>
    <property type="molecule type" value="Genomic_DNA"/>
</dbReference>
<organism evidence="2 3">
    <name type="scientific">Chara braunii</name>
    <name type="common">Braun's stonewort</name>
    <dbReference type="NCBI Taxonomy" id="69332"/>
    <lineage>
        <taxon>Eukaryota</taxon>
        <taxon>Viridiplantae</taxon>
        <taxon>Streptophyta</taxon>
        <taxon>Charophyceae</taxon>
        <taxon>Charales</taxon>
        <taxon>Characeae</taxon>
        <taxon>Chara</taxon>
    </lineage>
</organism>
<proteinExistence type="predicted"/>
<comment type="caution">
    <text evidence="2">The sequence shown here is derived from an EMBL/GenBank/DDBJ whole genome shotgun (WGS) entry which is preliminary data.</text>
</comment>
<reference evidence="2 3" key="1">
    <citation type="journal article" date="2018" name="Cell">
        <title>The Chara Genome: Secondary Complexity and Implications for Plant Terrestrialization.</title>
        <authorList>
            <person name="Nishiyama T."/>
            <person name="Sakayama H."/>
            <person name="Vries J.D."/>
            <person name="Buschmann H."/>
            <person name="Saint-Marcoux D."/>
            <person name="Ullrich K.K."/>
            <person name="Haas F.B."/>
            <person name="Vanderstraeten L."/>
            <person name="Becker D."/>
            <person name="Lang D."/>
            <person name="Vosolsobe S."/>
            <person name="Rombauts S."/>
            <person name="Wilhelmsson P.K.I."/>
            <person name="Janitza P."/>
            <person name="Kern R."/>
            <person name="Heyl A."/>
            <person name="Rumpler F."/>
            <person name="Villalobos L.I.A.C."/>
            <person name="Clay J.M."/>
            <person name="Skokan R."/>
            <person name="Toyoda A."/>
            <person name="Suzuki Y."/>
            <person name="Kagoshima H."/>
            <person name="Schijlen E."/>
            <person name="Tajeshwar N."/>
            <person name="Catarino B."/>
            <person name="Hetherington A.J."/>
            <person name="Saltykova A."/>
            <person name="Bonnot C."/>
            <person name="Breuninger H."/>
            <person name="Symeonidi A."/>
            <person name="Radhakrishnan G.V."/>
            <person name="Van Nieuwerburgh F."/>
            <person name="Deforce D."/>
            <person name="Chang C."/>
            <person name="Karol K.G."/>
            <person name="Hedrich R."/>
            <person name="Ulvskov P."/>
            <person name="Glockner G."/>
            <person name="Delwiche C.F."/>
            <person name="Petrasek J."/>
            <person name="Van de Peer Y."/>
            <person name="Friml J."/>
            <person name="Beilby M."/>
            <person name="Dolan L."/>
            <person name="Kohara Y."/>
            <person name="Sugano S."/>
            <person name="Fujiyama A."/>
            <person name="Delaux P.-M."/>
            <person name="Quint M."/>
            <person name="TheiBen G."/>
            <person name="Hagemann M."/>
            <person name="Harholt J."/>
            <person name="Dunand C."/>
            <person name="Zachgo S."/>
            <person name="Langdale J."/>
            <person name="Maumus F."/>
            <person name="Straeten D.V.D."/>
            <person name="Gould S.B."/>
            <person name="Rensing S.A."/>
        </authorList>
    </citation>
    <scope>NUCLEOTIDE SEQUENCE [LARGE SCALE GENOMIC DNA]</scope>
    <source>
        <strain evidence="2 3">S276</strain>
    </source>
</reference>
<keyword evidence="3" id="KW-1185">Reference proteome</keyword>